<organism evidence="1 2">
    <name type="scientific">Nocardioides silvaticus</name>
    <dbReference type="NCBI Taxonomy" id="2201891"/>
    <lineage>
        <taxon>Bacteria</taxon>
        <taxon>Bacillati</taxon>
        <taxon>Actinomycetota</taxon>
        <taxon>Actinomycetes</taxon>
        <taxon>Propionibacteriales</taxon>
        <taxon>Nocardioidaceae</taxon>
        <taxon>Nocardioides</taxon>
    </lineage>
</organism>
<dbReference type="AlphaFoldDB" id="A0A316TJ43"/>
<sequence>MPMPPPKAATEGPRDRQVFHEMGQIVRALEDAGPCAPDTLAELIGARYWEVGRFDRALAFAVADGLVVRGPDDVLQPSG</sequence>
<evidence type="ECO:0000313" key="2">
    <source>
        <dbReference type="Proteomes" id="UP000245507"/>
    </source>
</evidence>
<dbReference type="RefSeq" id="WP_109692091.1">
    <property type="nucleotide sequence ID" value="NZ_QGDD01000001.1"/>
</dbReference>
<gene>
    <name evidence="1" type="ORF">DJ010_02870</name>
</gene>
<comment type="caution">
    <text evidence="1">The sequence shown here is derived from an EMBL/GenBank/DDBJ whole genome shotgun (WGS) entry which is preliminary data.</text>
</comment>
<reference evidence="1 2" key="1">
    <citation type="submission" date="2018-05" db="EMBL/GenBank/DDBJ databases">
        <title>Nocardioides silvaticus genome.</title>
        <authorList>
            <person name="Li C."/>
            <person name="Wang G."/>
        </authorList>
    </citation>
    <scope>NUCLEOTIDE SEQUENCE [LARGE SCALE GENOMIC DNA]</scope>
    <source>
        <strain evidence="1 2">CCTCC AB 2018079</strain>
    </source>
</reference>
<dbReference type="OrthoDB" id="3786181at2"/>
<keyword evidence="2" id="KW-1185">Reference proteome</keyword>
<accession>A0A316TJ43</accession>
<proteinExistence type="predicted"/>
<dbReference type="Proteomes" id="UP000245507">
    <property type="component" value="Unassembled WGS sequence"/>
</dbReference>
<dbReference type="EMBL" id="QGDD01000001">
    <property type="protein sequence ID" value="PWN04587.1"/>
    <property type="molecule type" value="Genomic_DNA"/>
</dbReference>
<protein>
    <submittedName>
        <fullName evidence="1">Uncharacterized protein</fullName>
    </submittedName>
</protein>
<evidence type="ECO:0000313" key="1">
    <source>
        <dbReference type="EMBL" id="PWN04587.1"/>
    </source>
</evidence>
<name>A0A316TJ43_9ACTN</name>